<evidence type="ECO:0000313" key="1">
    <source>
        <dbReference type="EMBL" id="CAK9136381.1"/>
    </source>
</evidence>
<protein>
    <submittedName>
        <fullName evidence="1">Uncharacterized protein</fullName>
    </submittedName>
</protein>
<dbReference type="EMBL" id="CAUOFW020000749">
    <property type="protein sequence ID" value="CAK9136381.1"/>
    <property type="molecule type" value="Genomic_DNA"/>
</dbReference>
<comment type="caution">
    <text evidence="1">The sequence shown here is derived from an EMBL/GenBank/DDBJ whole genome shotgun (WGS) entry which is preliminary data.</text>
</comment>
<dbReference type="EMBL" id="CAUOFW020002147">
    <property type="protein sequence ID" value="CAK9151489.1"/>
    <property type="molecule type" value="Genomic_DNA"/>
</dbReference>
<evidence type="ECO:0000313" key="2">
    <source>
        <dbReference type="EMBL" id="CAK9151489.1"/>
    </source>
</evidence>
<organism evidence="1 3">
    <name type="scientific">Ilex paraguariensis</name>
    <name type="common">yerba mate</name>
    <dbReference type="NCBI Taxonomy" id="185542"/>
    <lineage>
        <taxon>Eukaryota</taxon>
        <taxon>Viridiplantae</taxon>
        <taxon>Streptophyta</taxon>
        <taxon>Embryophyta</taxon>
        <taxon>Tracheophyta</taxon>
        <taxon>Spermatophyta</taxon>
        <taxon>Magnoliopsida</taxon>
        <taxon>eudicotyledons</taxon>
        <taxon>Gunneridae</taxon>
        <taxon>Pentapetalae</taxon>
        <taxon>asterids</taxon>
        <taxon>campanulids</taxon>
        <taxon>Aquifoliales</taxon>
        <taxon>Aquifoliaceae</taxon>
        <taxon>Ilex</taxon>
    </lineage>
</organism>
<dbReference type="AlphaFoldDB" id="A0ABC8QUF6"/>
<sequence length="151" mass="16595">MLLSHRSPTHKLLTSANILMGSKHFLLNSKAVPPVALSSGTHPFHTYRLIFSTFHTKPISPIFFSSARTCGFSYRPQASVPRPVFEVNPEEKRLDSLQISVLKQKLEDIGIGSGSCEPGQYYRLLCPKASSDGKTSVSIFEALSSNLAKES</sequence>
<dbReference type="Proteomes" id="UP001642360">
    <property type="component" value="Unassembled WGS sequence"/>
</dbReference>
<name>A0ABC8QUF6_9AQUA</name>
<gene>
    <name evidence="2" type="ORF">ILEXP_LOCUS19660</name>
    <name evidence="1" type="ORF">ILEXP_LOCUS3354</name>
</gene>
<evidence type="ECO:0000313" key="3">
    <source>
        <dbReference type="Proteomes" id="UP001642360"/>
    </source>
</evidence>
<proteinExistence type="predicted"/>
<reference evidence="1 3" key="1">
    <citation type="submission" date="2024-02" db="EMBL/GenBank/DDBJ databases">
        <authorList>
            <person name="Vignale AGUSTIN F."/>
            <person name="Sosa J E."/>
            <person name="Modenutti C."/>
        </authorList>
    </citation>
    <scope>NUCLEOTIDE SEQUENCE [LARGE SCALE GENOMIC DNA]</scope>
</reference>
<keyword evidence="3" id="KW-1185">Reference proteome</keyword>
<accession>A0ABC8QUF6</accession>